<reference evidence="6" key="1">
    <citation type="submission" date="2015-07" db="EMBL/GenBank/DDBJ databases">
        <title>Discovery of a poly(ethylene terephthalate assimilation.</title>
        <authorList>
            <person name="Yoshida S."/>
            <person name="Hiraga K."/>
            <person name="Takehana T."/>
            <person name="Taniguchi I."/>
            <person name="Yamaji H."/>
            <person name="Maeda Y."/>
            <person name="Toyohara K."/>
            <person name="Miyamoto K."/>
            <person name="Kimura Y."/>
            <person name="Oda K."/>
        </authorList>
    </citation>
    <scope>NUCLEOTIDE SEQUENCE [LARGE SCALE GENOMIC DNA]</scope>
    <source>
        <strain evidence="6">NBRC 110686 / TISTR 2288 / 201-F6</strain>
    </source>
</reference>
<dbReference type="GO" id="GO:0019464">
    <property type="term" value="P:glycine decarboxylation via glycine cleavage system"/>
    <property type="evidence" value="ECO:0007669"/>
    <property type="project" value="InterPro"/>
</dbReference>
<dbReference type="InterPro" id="IPR000089">
    <property type="entry name" value="Biotin_lipoyl"/>
</dbReference>
<gene>
    <name evidence="5" type="ORF">ISF6_0991</name>
</gene>
<dbReference type="PANTHER" id="PTHR11715:SF3">
    <property type="entry name" value="GLYCINE CLEAVAGE SYSTEM H PROTEIN-RELATED"/>
    <property type="match status" value="1"/>
</dbReference>
<dbReference type="InterPro" id="IPR002930">
    <property type="entry name" value="GCV_H"/>
</dbReference>
<evidence type="ECO:0000256" key="1">
    <source>
        <dbReference type="ARBA" id="ARBA00001938"/>
    </source>
</evidence>
<comment type="caution">
    <text evidence="5">The sequence shown here is derived from an EMBL/GenBank/DDBJ whole genome shotgun (WGS) entry which is preliminary data.</text>
</comment>
<reference evidence="5 6" key="2">
    <citation type="journal article" date="2016" name="Science">
        <title>A bacterium that degrades and assimilates poly(ethylene terephthalate).</title>
        <authorList>
            <person name="Yoshida S."/>
            <person name="Hiraga K."/>
            <person name="Takehana T."/>
            <person name="Taniguchi I."/>
            <person name="Yamaji H."/>
            <person name="Maeda Y."/>
            <person name="Toyohara K."/>
            <person name="Miyamoto K."/>
            <person name="Kimura Y."/>
            <person name="Oda K."/>
        </authorList>
    </citation>
    <scope>NUCLEOTIDE SEQUENCE [LARGE SCALE GENOMIC DNA]</scope>
    <source>
        <strain evidence="6">NBRC 110686 / TISTR 2288 / 201-F6</strain>
    </source>
</reference>
<name>A0A0K8NTJ8_PISS1</name>
<dbReference type="Gene3D" id="2.40.50.100">
    <property type="match status" value="1"/>
</dbReference>
<dbReference type="OrthoDB" id="9796712at2"/>
<dbReference type="AlphaFoldDB" id="A0A0K8NTJ8"/>
<dbReference type="GO" id="GO:0005960">
    <property type="term" value="C:glycine cleavage complex"/>
    <property type="evidence" value="ECO:0007669"/>
    <property type="project" value="InterPro"/>
</dbReference>
<keyword evidence="3" id="KW-0450">Lipoyl</keyword>
<dbReference type="InterPro" id="IPR033753">
    <property type="entry name" value="GCV_H/Fam206"/>
</dbReference>
<organism evidence="5 6">
    <name type="scientific">Piscinibacter sakaiensis</name>
    <name type="common">Ideonella sakaiensis</name>
    <dbReference type="NCBI Taxonomy" id="1547922"/>
    <lineage>
        <taxon>Bacteria</taxon>
        <taxon>Pseudomonadati</taxon>
        <taxon>Pseudomonadota</taxon>
        <taxon>Betaproteobacteria</taxon>
        <taxon>Burkholderiales</taxon>
        <taxon>Sphaerotilaceae</taxon>
        <taxon>Piscinibacter</taxon>
    </lineage>
</organism>
<proteinExistence type="inferred from homology"/>
<dbReference type="Proteomes" id="UP000037660">
    <property type="component" value="Unassembled WGS sequence"/>
</dbReference>
<dbReference type="SUPFAM" id="SSF51230">
    <property type="entry name" value="Single hybrid motif"/>
    <property type="match status" value="1"/>
</dbReference>
<dbReference type="InterPro" id="IPR011053">
    <property type="entry name" value="Single_hybrid_motif"/>
</dbReference>
<accession>A0A0K8NTJ8</accession>
<dbReference type="GO" id="GO:0009249">
    <property type="term" value="P:protein lipoylation"/>
    <property type="evidence" value="ECO:0007669"/>
    <property type="project" value="TreeGrafter"/>
</dbReference>
<evidence type="ECO:0000256" key="2">
    <source>
        <dbReference type="ARBA" id="ARBA00009249"/>
    </source>
</evidence>
<dbReference type="STRING" id="1547922.ISF6_0991"/>
<dbReference type="EMBL" id="BBYR01000002">
    <property type="protein sequence ID" value="GAP33736.1"/>
    <property type="molecule type" value="Genomic_DNA"/>
</dbReference>
<feature type="domain" description="Lipoyl-binding" evidence="4">
    <location>
        <begin position="30"/>
        <end position="112"/>
    </location>
</feature>
<protein>
    <submittedName>
        <fullName evidence="5">Glycine cleavage system H protein</fullName>
    </submittedName>
</protein>
<evidence type="ECO:0000313" key="6">
    <source>
        <dbReference type="Proteomes" id="UP000037660"/>
    </source>
</evidence>
<dbReference type="RefSeq" id="WP_054017910.1">
    <property type="nucleotide sequence ID" value="NZ_BBYR01000002.1"/>
</dbReference>
<dbReference type="PROSITE" id="PS50968">
    <property type="entry name" value="BIOTINYL_LIPOYL"/>
    <property type="match status" value="1"/>
</dbReference>
<dbReference type="GO" id="GO:0005829">
    <property type="term" value="C:cytosol"/>
    <property type="evidence" value="ECO:0007669"/>
    <property type="project" value="TreeGrafter"/>
</dbReference>
<dbReference type="Pfam" id="PF01597">
    <property type="entry name" value="GCV_H"/>
    <property type="match status" value="1"/>
</dbReference>
<dbReference type="CDD" id="cd06848">
    <property type="entry name" value="GCS_H"/>
    <property type="match status" value="1"/>
</dbReference>
<keyword evidence="6" id="KW-1185">Reference proteome</keyword>
<dbReference type="PANTHER" id="PTHR11715">
    <property type="entry name" value="GLYCINE CLEAVAGE SYSTEM H PROTEIN"/>
    <property type="match status" value="1"/>
</dbReference>
<evidence type="ECO:0000256" key="3">
    <source>
        <dbReference type="ARBA" id="ARBA00022823"/>
    </source>
</evidence>
<evidence type="ECO:0000313" key="5">
    <source>
        <dbReference type="EMBL" id="GAP33736.1"/>
    </source>
</evidence>
<dbReference type="InterPro" id="IPR003016">
    <property type="entry name" value="2-oxoA_DH_lipoyl-BS"/>
</dbReference>
<comment type="cofactor">
    <cofactor evidence="1">
        <name>(R)-lipoate</name>
        <dbReference type="ChEBI" id="CHEBI:83088"/>
    </cofactor>
</comment>
<sequence length="143" mass="15295">MTTVAGHPFPEGLHYLVEHDVWAELADDGTARVGITAMGIALSGEVYMCRPKPVGLAIAQGRAIAVVELAKSIVSVKCPVGGTVVEVNEALADAPEWVHREPYGRGWIARLRLADWAADAPQLVHGAAVEPAMREHARLMQLA</sequence>
<dbReference type="PROSITE" id="PS00189">
    <property type="entry name" value="LIPOYL"/>
    <property type="match status" value="1"/>
</dbReference>
<evidence type="ECO:0000259" key="4">
    <source>
        <dbReference type="PROSITE" id="PS50968"/>
    </source>
</evidence>
<comment type="similarity">
    <text evidence="2">Belongs to the GcvH family.</text>
</comment>